<accession>A0A7S2XJB1</accession>
<reference evidence="3" key="1">
    <citation type="submission" date="2021-01" db="EMBL/GenBank/DDBJ databases">
        <authorList>
            <person name="Corre E."/>
            <person name="Pelletier E."/>
            <person name="Niang G."/>
            <person name="Scheremetjew M."/>
            <person name="Finn R."/>
            <person name="Kale V."/>
            <person name="Holt S."/>
            <person name="Cochrane G."/>
            <person name="Meng A."/>
            <person name="Brown T."/>
            <person name="Cohen L."/>
        </authorList>
    </citation>
    <scope>NUCLEOTIDE SEQUENCE</scope>
    <source>
        <strain evidence="3">CCMP2084</strain>
    </source>
</reference>
<sequence>MTDAAPEAKRPRRLRNEYSGYVLTRSNQNNIPVLDCSSHRSDDDSVSLSAEDFFKTVVQKRSPMLLRHGLESGGQSKIMEDMDVIWKQWRSADYLDQIAGTAHVHVERRRSKDDRYGQARDQGEEVMTFGEFLQILQDPQKRDLYYMTTQPLQVDEEGRPQLLSEPLISLMNDFPLRPKLAGNLVPMNCNLWMGYSKEGSTSGLHHDYHDNFYMLLKGNKCFDLYSPDQVDQMKTRGTIDHVFPNGLIHYEGEPPVTATGVELASLKAWEAHQHQKKCEEAVSLAEAAVREGKPDGEAQLEQAEEALEDALEQVLGTEMGQDDDDGDNSNEGQDFWTAMGKKTNNNCDSSVEDETECSEEDDSDDNEEAPPEKLNNFSTIESGVVEGIPRAQVKVQAGDILFLPAGWFHSVTSYSAAVKGENTEEEAHCAFNYWFHPPDNNDFDQPYQSGFWPSDWSDRTESM</sequence>
<dbReference type="AlphaFoldDB" id="A0A7S2XJB1"/>
<evidence type="ECO:0000259" key="2">
    <source>
        <dbReference type="PROSITE" id="PS51184"/>
    </source>
</evidence>
<protein>
    <recommendedName>
        <fullName evidence="2">JmjC domain-containing protein</fullName>
    </recommendedName>
</protein>
<dbReference type="InterPro" id="IPR041667">
    <property type="entry name" value="Cupin_8"/>
</dbReference>
<dbReference type="Pfam" id="PF13621">
    <property type="entry name" value="Cupin_8"/>
    <property type="match status" value="1"/>
</dbReference>
<dbReference type="PROSITE" id="PS51184">
    <property type="entry name" value="JMJC"/>
    <property type="match status" value="1"/>
</dbReference>
<dbReference type="SMART" id="SM00558">
    <property type="entry name" value="JmjC"/>
    <property type="match status" value="1"/>
</dbReference>
<dbReference type="SUPFAM" id="SSF51197">
    <property type="entry name" value="Clavaminate synthase-like"/>
    <property type="match status" value="1"/>
</dbReference>
<proteinExistence type="predicted"/>
<organism evidence="3">
    <name type="scientific">Attheya septentrionalis</name>
    <dbReference type="NCBI Taxonomy" id="420275"/>
    <lineage>
        <taxon>Eukaryota</taxon>
        <taxon>Sar</taxon>
        <taxon>Stramenopiles</taxon>
        <taxon>Ochrophyta</taxon>
        <taxon>Bacillariophyta</taxon>
        <taxon>Coscinodiscophyceae</taxon>
        <taxon>Chaetocerotophycidae</taxon>
        <taxon>Chaetocerotales</taxon>
        <taxon>Attheyaceae</taxon>
        <taxon>Attheya</taxon>
    </lineage>
</organism>
<dbReference type="EMBL" id="HBHQ01004385">
    <property type="protein sequence ID" value="CAD9811091.1"/>
    <property type="molecule type" value="Transcribed_RNA"/>
</dbReference>
<dbReference type="PANTHER" id="PTHR12461">
    <property type="entry name" value="HYPOXIA-INDUCIBLE FACTOR 1 ALPHA INHIBITOR-RELATED"/>
    <property type="match status" value="1"/>
</dbReference>
<evidence type="ECO:0000256" key="1">
    <source>
        <dbReference type="SAM" id="MobiDB-lite"/>
    </source>
</evidence>
<dbReference type="InterPro" id="IPR003347">
    <property type="entry name" value="JmjC_dom"/>
</dbReference>
<feature type="domain" description="JmjC" evidence="2">
    <location>
        <begin position="166"/>
        <end position="452"/>
    </location>
</feature>
<evidence type="ECO:0000313" key="3">
    <source>
        <dbReference type="EMBL" id="CAD9811091.1"/>
    </source>
</evidence>
<dbReference type="Gene3D" id="2.60.120.650">
    <property type="entry name" value="Cupin"/>
    <property type="match status" value="1"/>
</dbReference>
<feature type="compositionally biased region" description="Acidic residues" evidence="1">
    <location>
        <begin position="350"/>
        <end position="369"/>
    </location>
</feature>
<dbReference type="PANTHER" id="PTHR12461:SF100">
    <property type="entry name" value="JMJC DOMAIN-CONTAINING PROTEIN 4"/>
    <property type="match status" value="1"/>
</dbReference>
<feature type="region of interest" description="Disordered" evidence="1">
    <location>
        <begin position="318"/>
        <end position="375"/>
    </location>
</feature>
<name>A0A7S2XJB1_9STRA</name>
<gene>
    <name evidence="3" type="ORF">ASEP1449_LOCUS2915</name>
</gene>